<protein>
    <submittedName>
        <fullName evidence="4">LytTR family two component transcriptional regulator</fullName>
    </submittedName>
</protein>
<dbReference type="PANTHER" id="PTHR37299:SF1">
    <property type="entry name" value="STAGE 0 SPORULATION PROTEIN A HOMOLOG"/>
    <property type="match status" value="1"/>
</dbReference>
<evidence type="ECO:0000256" key="1">
    <source>
        <dbReference type="PROSITE-ProRule" id="PRU00169"/>
    </source>
</evidence>
<dbReference type="PROSITE" id="PS50930">
    <property type="entry name" value="HTH_LYTTR"/>
    <property type="match status" value="1"/>
</dbReference>
<feature type="domain" description="Response regulatory" evidence="2">
    <location>
        <begin position="16"/>
        <end position="130"/>
    </location>
</feature>
<feature type="domain" description="HTH LytTR-type" evidence="3">
    <location>
        <begin position="178"/>
        <end position="280"/>
    </location>
</feature>
<sequence>MTEEDTAPMTASRTIRCLLVDDEPLALRGLRARLAAADDLDIVDEAQNGREAIKLIRQHRPDLVFLDIQMPGLGGFDVIRALVGEDMLPLVVFVTAYDRFALEAFEAHALDYLLKPVEEERLAQTLHRVREAMAQRTAVEQNARLVDLIEGLDDPPQTALTAILEARPTTQARYDSQLHIKDRGVITRVAVADIDYIDAAGDYMCIHVGDTTHILRETMKHMEARLDPAKFQRIHRSTIVNLDQVREVHPYANGECFLTLQSGRELKVSRSYKSVVARFT</sequence>
<dbReference type="SMART" id="SM00850">
    <property type="entry name" value="LytTR"/>
    <property type="match status" value="1"/>
</dbReference>
<comment type="caution">
    <text evidence="4">The sequence shown here is derived from an EMBL/GenBank/DDBJ whole genome shotgun (WGS) entry which is preliminary data.</text>
</comment>
<feature type="modified residue" description="4-aspartylphosphate" evidence="1">
    <location>
        <position position="67"/>
    </location>
</feature>
<evidence type="ECO:0000313" key="5">
    <source>
        <dbReference type="Proteomes" id="UP000295399"/>
    </source>
</evidence>
<dbReference type="InterPro" id="IPR011006">
    <property type="entry name" value="CheY-like_superfamily"/>
</dbReference>
<dbReference type="AlphaFoldDB" id="A0A4R2PQL8"/>
<dbReference type="InterPro" id="IPR007492">
    <property type="entry name" value="LytTR_DNA-bd_dom"/>
</dbReference>
<dbReference type="InParanoid" id="A0A4R2PQL8"/>
<proteinExistence type="predicted"/>
<evidence type="ECO:0000313" key="4">
    <source>
        <dbReference type="EMBL" id="TCP37987.1"/>
    </source>
</evidence>
<dbReference type="SUPFAM" id="SSF52172">
    <property type="entry name" value="CheY-like"/>
    <property type="match status" value="1"/>
</dbReference>
<keyword evidence="5" id="KW-1185">Reference proteome</keyword>
<dbReference type="PANTHER" id="PTHR37299">
    <property type="entry name" value="TRANSCRIPTIONAL REGULATOR-RELATED"/>
    <property type="match status" value="1"/>
</dbReference>
<reference evidence="4 5" key="1">
    <citation type="submission" date="2019-03" db="EMBL/GenBank/DDBJ databases">
        <title>Genomic Encyclopedia of Type Strains, Phase IV (KMG-IV): sequencing the most valuable type-strain genomes for metagenomic binning, comparative biology and taxonomic classification.</title>
        <authorList>
            <person name="Goeker M."/>
        </authorList>
    </citation>
    <scope>NUCLEOTIDE SEQUENCE [LARGE SCALE GENOMIC DNA]</scope>
    <source>
        <strain evidence="4 5">DSM 2132</strain>
    </source>
</reference>
<evidence type="ECO:0000259" key="2">
    <source>
        <dbReference type="PROSITE" id="PS50110"/>
    </source>
</evidence>
<dbReference type="SMART" id="SM00448">
    <property type="entry name" value="REC"/>
    <property type="match status" value="1"/>
</dbReference>
<accession>A0A4R2PQL8</accession>
<dbReference type="InterPro" id="IPR001789">
    <property type="entry name" value="Sig_transdc_resp-reg_receiver"/>
</dbReference>
<keyword evidence="1" id="KW-0597">Phosphoprotein</keyword>
<dbReference type="GO" id="GO:0000156">
    <property type="term" value="F:phosphorelay response regulator activity"/>
    <property type="evidence" value="ECO:0007669"/>
    <property type="project" value="InterPro"/>
</dbReference>
<dbReference type="FunCoup" id="A0A4R2PQL8">
    <property type="interactions" value="69"/>
</dbReference>
<gene>
    <name evidence="4" type="ORF">EV659_102398</name>
</gene>
<dbReference type="EMBL" id="SLXO01000002">
    <property type="protein sequence ID" value="TCP37987.1"/>
    <property type="molecule type" value="Genomic_DNA"/>
</dbReference>
<evidence type="ECO:0000259" key="3">
    <source>
        <dbReference type="PROSITE" id="PS50930"/>
    </source>
</evidence>
<dbReference type="Pfam" id="PF00072">
    <property type="entry name" value="Response_reg"/>
    <property type="match status" value="1"/>
</dbReference>
<organism evidence="4 5">
    <name type="scientific">Rhodothalassium salexigens DSM 2132</name>
    <dbReference type="NCBI Taxonomy" id="1188247"/>
    <lineage>
        <taxon>Bacteria</taxon>
        <taxon>Pseudomonadati</taxon>
        <taxon>Pseudomonadota</taxon>
        <taxon>Alphaproteobacteria</taxon>
        <taxon>Rhodothalassiales</taxon>
        <taxon>Rhodothalassiaceae</taxon>
        <taxon>Rhodothalassium</taxon>
    </lineage>
</organism>
<dbReference type="Gene3D" id="2.40.50.1020">
    <property type="entry name" value="LytTr DNA-binding domain"/>
    <property type="match status" value="1"/>
</dbReference>
<dbReference type="Proteomes" id="UP000295399">
    <property type="component" value="Unassembled WGS sequence"/>
</dbReference>
<dbReference type="PROSITE" id="PS50110">
    <property type="entry name" value="RESPONSE_REGULATORY"/>
    <property type="match status" value="1"/>
</dbReference>
<dbReference type="Gene3D" id="3.40.50.2300">
    <property type="match status" value="1"/>
</dbReference>
<dbReference type="FunFam" id="3.40.50.2300:FF:000051">
    <property type="entry name" value="Two-component response regulator yehT"/>
    <property type="match status" value="1"/>
</dbReference>
<dbReference type="Pfam" id="PF04397">
    <property type="entry name" value="LytTR"/>
    <property type="match status" value="1"/>
</dbReference>
<dbReference type="GO" id="GO:0003677">
    <property type="term" value="F:DNA binding"/>
    <property type="evidence" value="ECO:0007669"/>
    <property type="project" value="InterPro"/>
</dbReference>
<dbReference type="InterPro" id="IPR046947">
    <property type="entry name" value="LytR-like"/>
</dbReference>
<name>A0A4R2PQL8_RHOSA</name>